<evidence type="ECO:0000313" key="16">
    <source>
        <dbReference type="Proteomes" id="UP000510868"/>
    </source>
</evidence>
<feature type="transmembrane region" description="Helical" evidence="1">
    <location>
        <begin position="64"/>
        <end position="84"/>
    </location>
</feature>
<dbReference type="OMA" id="NYLMGWQ"/>
<dbReference type="EMBL" id="QGHT01000001">
    <property type="protein sequence ID" value="PWT43547.1"/>
    <property type="molecule type" value="Genomic_DNA"/>
</dbReference>
<keyword evidence="1" id="KW-1133">Transmembrane helix</keyword>
<evidence type="ECO:0000313" key="13">
    <source>
        <dbReference type="Proteomes" id="UP000441557"/>
    </source>
</evidence>
<dbReference type="EMBL" id="CP059275">
    <property type="protein sequence ID" value="QLQ60914.1"/>
    <property type="molecule type" value="Genomic_DNA"/>
</dbReference>
<evidence type="ECO:0000313" key="4">
    <source>
        <dbReference type="EMBL" id="MRG74295.1"/>
    </source>
</evidence>
<reference evidence="3" key="9">
    <citation type="submission" date="2022-08" db="EMBL/GenBank/DDBJ databases">
        <authorList>
            <person name="Huang K."/>
        </authorList>
    </citation>
    <scope>NUCLEOTIDE SEQUENCE</scope>
    <source>
        <strain evidence="3">RGW1</strain>
    </source>
</reference>
<evidence type="ECO:0000313" key="10">
    <source>
        <dbReference type="Proteomes" id="UP000235484"/>
    </source>
</evidence>
<evidence type="ECO:0000313" key="17">
    <source>
        <dbReference type="Proteomes" id="UP001286376"/>
    </source>
</evidence>
<evidence type="ECO:0000313" key="14">
    <source>
        <dbReference type="Proteomes" id="UP000452188"/>
    </source>
</evidence>
<dbReference type="EMBL" id="LN887519">
    <property type="protein sequence ID" value="CUR40171.1"/>
    <property type="molecule type" value="Genomic_DNA"/>
</dbReference>
<feature type="transmembrane region" description="Helical" evidence="1">
    <location>
        <begin position="35"/>
        <end position="57"/>
    </location>
</feature>
<dbReference type="Proteomes" id="UP000452188">
    <property type="component" value="Unassembled WGS sequence"/>
</dbReference>
<dbReference type="InterPro" id="IPR021560">
    <property type="entry name" value="DUF3021"/>
</dbReference>
<dbReference type="EMBL" id="CP041676">
    <property type="protein sequence ID" value="QDR72060.1"/>
    <property type="molecule type" value="Genomic_DNA"/>
</dbReference>
<keyword evidence="1" id="KW-0472">Membrane</keyword>
<evidence type="ECO:0000313" key="3">
    <source>
        <dbReference type="EMBL" id="MDV8946260.1"/>
    </source>
</evidence>
<dbReference type="Proteomes" id="UP000316394">
    <property type="component" value="Chromosome"/>
</dbReference>
<dbReference type="EMBL" id="WJMV01000001">
    <property type="protein sequence ID" value="MRG74295.1"/>
    <property type="molecule type" value="Genomic_DNA"/>
</dbReference>
<organism evidence="6 15">
    <name type="scientific">Limosilactobacillus reuteri</name>
    <name type="common">Lactobacillus reuteri</name>
    <dbReference type="NCBI Taxonomy" id="1598"/>
    <lineage>
        <taxon>Bacteria</taxon>
        <taxon>Bacillati</taxon>
        <taxon>Bacillota</taxon>
        <taxon>Bacilli</taxon>
        <taxon>Lactobacillales</taxon>
        <taxon>Lactobacillaceae</taxon>
        <taxon>Limosilactobacillus</taxon>
    </lineage>
</organism>
<dbReference type="EMBL" id="JAOTNP010000008">
    <property type="protein sequence ID" value="MDV8946260.1"/>
    <property type="molecule type" value="Genomic_DNA"/>
</dbReference>
<dbReference type="Proteomes" id="UP001286376">
    <property type="component" value="Unassembled WGS sequence"/>
</dbReference>
<evidence type="ECO:0000313" key="2">
    <source>
        <dbReference type="EMBL" id="CUR40171.1"/>
    </source>
</evidence>
<dbReference type="EMBL" id="WJMZ01000006">
    <property type="protein sequence ID" value="MRG84191.1"/>
    <property type="molecule type" value="Genomic_DNA"/>
</dbReference>
<evidence type="ECO:0000313" key="6">
    <source>
        <dbReference type="EMBL" id="MRG89823.1"/>
    </source>
</evidence>
<dbReference type="Proteomes" id="UP000510868">
    <property type="component" value="Chromosome"/>
</dbReference>
<reference evidence="13 14" key="6">
    <citation type="submission" date="2019-11" db="EMBL/GenBank/DDBJ databases">
        <title>Draft genome sequence of 12 host-associated Lactobacillus reuteri rodent strains.</title>
        <authorList>
            <person name="Zhang S."/>
            <person name="Ozcam M."/>
            <person name="Van Pijkeren J.P."/>
        </authorList>
    </citation>
    <scope>NUCLEOTIDE SEQUENCE [LARGE SCALE GENOMIC DNA]</scope>
    <source>
        <strain evidence="4 14">6799jm-1</strain>
        <strain evidence="5 13">L1604-1</strain>
        <strain evidence="6 15">N4I</strain>
    </source>
</reference>
<evidence type="ECO:0000313" key="12">
    <source>
        <dbReference type="Proteomes" id="UP000316394"/>
    </source>
</evidence>
<dbReference type="RefSeq" id="WP_003664455.1">
    <property type="nucleotide sequence ID" value="NZ_CP011024.1"/>
</dbReference>
<dbReference type="Proteomes" id="UP000441557">
    <property type="component" value="Unassembled WGS sequence"/>
</dbReference>
<evidence type="ECO:0000313" key="11">
    <source>
        <dbReference type="Proteomes" id="UP000245980"/>
    </source>
</evidence>
<evidence type="ECO:0000256" key="1">
    <source>
        <dbReference type="SAM" id="Phobius"/>
    </source>
</evidence>
<evidence type="ECO:0000313" key="5">
    <source>
        <dbReference type="EMBL" id="MRG84191.1"/>
    </source>
</evidence>
<dbReference type="Pfam" id="PF11457">
    <property type="entry name" value="DUF3021"/>
    <property type="match status" value="1"/>
</dbReference>
<evidence type="ECO:0000313" key="8">
    <source>
        <dbReference type="EMBL" id="QDR72060.1"/>
    </source>
</evidence>
<proteinExistence type="predicted"/>
<accession>A0A079YSU2</accession>
<dbReference type="Proteomes" id="UP000235484">
    <property type="component" value="Unassembled WGS sequence"/>
</dbReference>
<evidence type="ECO:0000313" key="15">
    <source>
        <dbReference type="Proteomes" id="UP000460207"/>
    </source>
</evidence>
<dbReference type="Proteomes" id="UP000460207">
    <property type="component" value="Unassembled WGS sequence"/>
</dbReference>
<evidence type="ECO:0000313" key="7">
    <source>
        <dbReference type="EMBL" id="PWT43547.1"/>
    </source>
</evidence>
<protein>
    <submittedName>
        <fullName evidence="3">DUF3021 domain-containing protein</fullName>
    </submittedName>
    <submittedName>
        <fullName evidence="6">DUF3021 family protein</fullName>
    </submittedName>
</protein>
<reference evidence="7" key="4">
    <citation type="submission" date="2018-05" db="EMBL/GenBank/DDBJ databases">
        <authorList>
            <person name="Peng X.Y."/>
            <person name="Xu Y.F."/>
            <person name="Luo D."/>
            <person name="Yu J."/>
            <person name="Gu J.Y."/>
        </authorList>
    </citation>
    <scope>NUCLEOTIDE SEQUENCE</scope>
    <source>
        <strain evidence="7">LR10</strain>
    </source>
</reference>
<feature type="transmembrane region" description="Helical" evidence="1">
    <location>
        <begin position="90"/>
        <end position="111"/>
    </location>
</feature>
<dbReference type="Proteomes" id="UP000245980">
    <property type="component" value="Unassembled WGS sequence"/>
</dbReference>
<reference evidence="7 11" key="3">
    <citation type="journal article" date="2018" name="Front. Microbiol.">
        <title>Comparative Genomics of the Herbivore Gut Symbiont Lactobacillus reuteri Reveals Genetic Diversity and Lifestyle Adaptation.</title>
        <authorList>
            <person name="Zhao J."/>
        </authorList>
    </citation>
    <scope>NUCLEOTIDE SEQUENCE [LARGE SCALE GENOMIC DNA]</scope>
    <source>
        <strain evidence="7 11">LR10</strain>
    </source>
</reference>
<evidence type="ECO:0000313" key="9">
    <source>
        <dbReference type="EMBL" id="QLQ60914.1"/>
    </source>
</evidence>
<reference evidence="9 16" key="7">
    <citation type="submission" date="2020-07" db="EMBL/GenBank/DDBJ databases">
        <title>Genome sequence of Lactobacillus reuteri CNEI-KCA3 isolated from the faeces of a reared-broiler chicken, South-East Nigeria, reveals presence of CRISPR arrays.</title>
        <authorList>
            <person name="Anukam K.C."/>
            <person name="Ibezim C.N."/>
            <person name="BeecK W.V."/>
            <person name="Allonsius C."/>
            <person name="Broek M.D."/>
            <person name="Tuyaerts I."/>
            <person name="Attama A."/>
            <person name="Esimone C.O."/>
            <person name="Lebeer S."/>
        </authorList>
    </citation>
    <scope>NUCLEOTIDE SEQUENCE [LARGE SCALE GENOMIC DNA]</scope>
    <source>
        <strain evidence="9 16">CNEI-KCA3</strain>
    </source>
</reference>
<reference evidence="2" key="2">
    <citation type="submission" date="2015-10" db="EMBL/GenBank/DDBJ databases">
        <authorList>
            <person name="Gilbert D.G."/>
        </authorList>
    </citation>
    <scope>NUCLEOTIDE SEQUENCE [LARGE SCALE GENOMIC DNA]</scope>
    <source>
        <strain evidence="2">20-2</strain>
    </source>
</reference>
<gene>
    <name evidence="7" type="ORF">DKZ22_00325</name>
    <name evidence="8" type="ORF">FOD75_02545</name>
    <name evidence="6" type="ORF">GIX76_07470</name>
    <name evidence="4" type="ORF">GIX79_00655</name>
    <name evidence="5" type="ORF">GIX80_07300</name>
    <name evidence="9" type="ORF">HHK02_06680</name>
    <name evidence="2" type="ORF">LRLP16767_LR202_00227</name>
    <name evidence="3" type="ORF">NX099_02390</name>
</gene>
<feature type="transmembrane region" description="Helical" evidence="1">
    <location>
        <begin position="12"/>
        <end position="29"/>
    </location>
</feature>
<reference evidence="3 17" key="8">
    <citation type="journal article" date="2022" name="Front. Cell. Infect. Microbiol.">
        <title>The probiotic and immunomodulation effects of Limosilactobacillus reuteri RGW1 isolated from calf feces.</title>
        <authorList>
            <person name="Huang K."/>
            <person name="Shi W."/>
            <person name="Yang B."/>
            <person name="Wang J."/>
        </authorList>
    </citation>
    <scope>NUCLEOTIDE SEQUENCE [LARGE SCALE GENOMIC DNA]</scope>
    <source>
        <strain evidence="3 17">RGW1</strain>
    </source>
</reference>
<sequence>MINLKRGIRYFIRGMGYGSITYLAIIAFLTHNMTVSTTSVITVFIISGLIGELSFVFQTELPYSIALVIHLIGTFILYSVMMLINHWPLNWQTIVIFIIVYIAIWLFIRLLEEQHINRINKQIRNRQK</sequence>
<dbReference type="AlphaFoldDB" id="A0A079YSU2"/>
<dbReference type="EMBL" id="WJND01000011">
    <property type="protein sequence ID" value="MRG89823.1"/>
    <property type="molecule type" value="Genomic_DNA"/>
</dbReference>
<name>A0A079YSU2_LIMRT</name>
<keyword evidence="1" id="KW-0812">Transmembrane</keyword>
<reference evidence="8 12" key="5">
    <citation type="submission" date="2019-07" db="EMBL/GenBank/DDBJ databases">
        <title>Gastrointestinal microbiota of Peromyscus leucopus, the white-footed mouse.</title>
        <authorList>
            <person name="Milovic A."/>
            <person name="Bassam K."/>
            <person name="Barbour A.G."/>
        </authorList>
    </citation>
    <scope>NUCLEOTIDE SEQUENCE [LARGE SCALE GENOMIC DNA]</scope>
    <source>
        <strain evidence="8 12">LL7</strain>
    </source>
</reference>
<reference evidence="10" key="1">
    <citation type="submission" date="2015-10" db="EMBL/GenBank/DDBJ databases">
        <authorList>
            <person name="Crossman L.C."/>
        </authorList>
    </citation>
    <scope>NUCLEOTIDE SEQUENCE [LARGE SCALE GENOMIC DNA]</scope>
    <source>
        <strain evidence="10">20-2</strain>
    </source>
</reference>